<dbReference type="EMBL" id="BRXW01000664">
    <property type="protein sequence ID" value="GMH72938.1"/>
    <property type="molecule type" value="Genomic_DNA"/>
</dbReference>
<evidence type="ECO:0000313" key="4">
    <source>
        <dbReference type="Proteomes" id="UP001165122"/>
    </source>
</evidence>
<keyword evidence="1" id="KW-0812">Transmembrane</keyword>
<sequence>MFLSTLPTSSSLLCLLCLLLLPNALAEKNWTQWSAITGTWTAQSNIDLGIGDMKLGIVMFMGPDSLGQQKQTCLGPGTCGDGEQYQDGGVCPGPCDTMNNNTICLQTTFPDGGHHEDQPYAHKKTCADMSNSSSIVTGADMNVWFHMSVKYGIHTTFPKYDVDMEYSTGEWLGPFSVMLPDDGDIFDGSGATHTAMRFVKSKSSEALYPPDDYTFTTGPGEFESVFGQDALDRTIEIQHTDDINDPFKQQKNTCNNGDAQPVLPVFDFFWDENPGVDKDGNAKPNLSVQMKAKVFLFPPPSAATTYGMPVLGFDGPYCFQGENKGWAFDFNFDTNNIPDDTKFSFSKGCVIDADPALPCTPDVYDAFGDLGNQQTIHNDPATQVDVKKTVYFIASTAVLALAFLVLFVVICCMGRKLKRQGVELKEFKRESEGKNGLLVDHASGTGGNYSALKEDKV</sequence>
<reference evidence="4" key="1">
    <citation type="journal article" date="2023" name="Commun. Biol.">
        <title>Genome analysis of Parmales, the sister group of diatoms, reveals the evolutionary specialization of diatoms from phago-mixotrophs to photoautotrophs.</title>
        <authorList>
            <person name="Ban H."/>
            <person name="Sato S."/>
            <person name="Yoshikawa S."/>
            <person name="Yamada K."/>
            <person name="Nakamura Y."/>
            <person name="Ichinomiya M."/>
            <person name="Sato N."/>
            <person name="Blanc-Mathieu R."/>
            <person name="Endo H."/>
            <person name="Kuwata A."/>
            <person name="Ogata H."/>
        </authorList>
    </citation>
    <scope>NUCLEOTIDE SEQUENCE [LARGE SCALE GENOMIC DNA]</scope>
    <source>
        <strain evidence="4">NIES 3700</strain>
    </source>
</reference>
<evidence type="ECO:0000256" key="2">
    <source>
        <dbReference type="SAM" id="SignalP"/>
    </source>
</evidence>
<protein>
    <submittedName>
        <fullName evidence="3">Uncharacterized protein</fullName>
    </submittedName>
</protein>
<keyword evidence="1" id="KW-0472">Membrane</keyword>
<gene>
    <name evidence="3" type="ORF">TrLO_g14097</name>
</gene>
<evidence type="ECO:0000313" key="3">
    <source>
        <dbReference type="EMBL" id="GMH72938.1"/>
    </source>
</evidence>
<comment type="caution">
    <text evidence="3">The sequence shown here is derived from an EMBL/GenBank/DDBJ whole genome shotgun (WGS) entry which is preliminary data.</text>
</comment>
<keyword evidence="2" id="KW-0732">Signal</keyword>
<dbReference type="Proteomes" id="UP001165122">
    <property type="component" value="Unassembled WGS sequence"/>
</dbReference>
<name>A0A9W7APS8_9STRA</name>
<feature type="signal peptide" evidence="2">
    <location>
        <begin position="1"/>
        <end position="26"/>
    </location>
</feature>
<keyword evidence="1" id="KW-1133">Transmembrane helix</keyword>
<accession>A0A9W7APS8</accession>
<evidence type="ECO:0000256" key="1">
    <source>
        <dbReference type="SAM" id="Phobius"/>
    </source>
</evidence>
<organism evidence="3 4">
    <name type="scientific">Triparma laevis f. longispina</name>
    <dbReference type="NCBI Taxonomy" id="1714387"/>
    <lineage>
        <taxon>Eukaryota</taxon>
        <taxon>Sar</taxon>
        <taxon>Stramenopiles</taxon>
        <taxon>Ochrophyta</taxon>
        <taxon>Bolidophyceae</taxon>
        <taxon>Parmales</taxon>
        <taxon>Triparmaceae</taxon>
        <taxon>Triparma</taxon>
    </lineage>
</organism>
<dbReference type="AlphaFoldDB" id="A0A9W7APS8"/>
<dbReference type="OrthoDB" id="10304542at2759"/>
<proteinExistence type="predicted"/>
<feature type="chain" id="PRO_5040757237" evidence="2">
    <location>
        <begin position="27"/>
        <end position="457"/>
    </location>
</feature>
<keyword evidence="4" id="KW-1185">Reference proteome</keyword>
<feature type="transmembrane region" description="Helical" evidence="1">
    <location>
        <begin position="390"/>
        <end position="412"/>
    </location>
</feature>